<dbReference type="InterPro" id="IPR036390">
    <property type="entry name" value="WH_DNA-bd_sf"/>
</dbReference>
<dbReference type="SUPFAM" id="SSF46785">
    <property type="entry name" value="Winged helix' DNA-binding domain"/>
    <property type="match status" value="2"/>
</dbReference>
<dbReference type="AlphaFoldDB" id="A0A2M6WJS5"/>
<dbReference type="Pfam" id="PF04079">
    <property type="entry name" value="SMC_ScpB"/>
    <property type="match status" value="1"/>
</dbReference>
<keyword evidence="4" id="KW-0131">Cell cycle</keyword>
<organism evidence="5 6">
    <name type="scientific">Candidatus Harrisonbacteria bacterium CG10_big_fil_rev_8_21_14_0_10_38_8</name>
    <dbReference type="NCBI Taxonomy" id="1974582"/>
    <lineage>
        <taxon>Bacteria</taxon>
        <taxon>Candidatus Harrisoniibacteriota</taxon>
    </lineage>
</organism>
<evidence type="ECO:0000313" key="6">
    <source>
        <dbReference type="Proteomes" id="UP000229112"/>
    </source>
</evidence>
<comment type="caution">
    <text evidence="5">The sequence shown here is derived from an EMBL/GenBank/DDBJ whole genome shotgun (WGS) entry which is preliminary data.</text>
</comment>
<keyword evidence="2" id="KW-0132">Cell division</keyword>
<accession>A0A2M6WJS5</accession>
<evidence type="ECO:0000256" key="1">
    <source>
        <dbReference type="ARBA" id="ARBA00022490"/>
    </source>
</evidence>
<dbReference type="GO" id="GO:0051304">
    <property type="term" value="P:chromosome separation"/>
    <property type="evidence" value="ECO:0007669"/>
    <property type="project" value="InterPro"/>
</dbReference>
<dbReference type="Gene3D" id="1.10.10.10">
    <property type="entry name" value="Winged helix-like DNA-binding domain superfamily/Winged helix DNA-binding domain"/>
    <property type="match status" value="2"/>
</dbReference>
<dbReference type="PANTHER" id="PTHR34298">
    <property type="entry name" value="SEGREGATION AND CONDENSATION PROTEIN B"/>
    <property type="match status" value="1"/>
</dbReference>
<reference evidence="6" key="1">
    <citation type="submission" date="2017-09" db="EMBL/GenBank/DDBJ databases">
        <title>Depth-based differentiation of microbial function through sediment-hosted aquifers and enrichment of novel symbionts in the deep terrestrial subsurface.</title>
        <authorList>
            <person name="Probst A.J."/>
            <person name="Ladd B."/>
            <person name="Jarett J.K."/>
            <person name="Geller-Mcgrath D.E."/>
            <person name="Sieber C.M.K."/>
            <person name="Emerson J.B."/>
            <person name="Anantharaman K."/>
            <person name="Thomas B.C."/>
            <person name="Malmstrom R."/>
            <person name="Stieglmeier M."/>
            <person name="Klingl A."/>
            <person name="Woyke T."/>
            <person name="Ryan C.M."/>
            <person name="Banfield J.F."/>
        </authorList>
    </citation>
    <scope>NUCLEOTIDE SEQUENCE [LARGE SCALE GENOMIC DNA]</scope>
</reference>
<dbReference type="GO" id="GO:0051301">
    <property type="term" value="P:cell division"/>
    <property type="evidence" value="ECO:0007669"/>
    <property type="project" value="UniProtKB-KW"/>
</dbReference>
<proteinExistence type="predicted"/>
<dbReference type="Proteomes" id="UP000229112">
    <property type="component" value="Unassembled WGS sequence"/>
</dbReference>
<protein>
    <submittedName>
        <fullName evidence="5">SMC-Scp complex subunit ScpB</fullName>
    </submittedName>
</protein>
<evidence type="ECO:0000313" key="5">
    <source>
        <dbReference type="EMBL" id="PIT93031.1"/>
    </source>
</evidence>
<dbReference type="InterPro" id="IPR036388">
    <property type="entry name" value="WH-like_DNA-bd_sf"/>
</dbReference>
<gene>
    <name evidence="5" type="primary">scpB</name>
    <name evidence="5" type="ORF">COU06_02105</name>
</gene>
<evidence type="ECO:0000256" key="4">
    <source>
        <dbReference type="ARBA" id="ARBA00023306"/>
    </source>
</evidence>
<dbReference type="PANTHER" id="PTHR34298:SF2">
    <property type="entry name" value="SEGREGATION AND CONDENSATION PROTEIN B"/>
    <property type="match status" value="1"/>
</dbReference>
<dbReference type="PIRSF" id="PIRSF019345">
    <property type="entry name" value="ScpB"/>
    <property type="match status" value="1"/>
</dbReference>
<evidence type="ECO:0000256" key="3">
    <source>
        <dbReference type="ARBA" id="ARBA00022829"/>
    </source>
</evidence>
<evidence type="ECO:0000256" key="2">
    <source>
        <dbReference type="ARBA" id="ARBA00022618"/>
    </source>
</evidence>
<sequence length="180" mass="20227">MKQNKQASLEALLFIYGEAIEKKRILTTLNITEDELEKLLTDLRNLYLDEGRGVTLVFDETLVQMVTKSEYASIVEELIKADLKEGLSPAALETLSVVAYAGPVTRGEIDYIRGVNSSFILRSLTLRGLVDRSATDGRSYSYCVSLGFLKHLGVSEIAQLPEYERYKQVSEQLRSPKTEE</sequence>
<dbReference type="InterPro" id="IPR005234">
    <property type="entry name" value="ScpB_csome_segregation"/>
</dbReference>
<dbReference type="NCBIfam" id="TIGR00281">
    <property type="entry name" value="SMC-Scp complex subunit ScpB"/>
    <property type="match status" value="1"/>
</dbReference>
<keyword evidence="3" id="KW-0159">Chromosome partition</keyword>
<keyword evidence="1" id="KW-0963">Cytoplasm</keyword>
<dbReference type="EMBL" id="PFAY01000017">
    <property type="protein sequence ID" value="PIT93031.1"/>
    <property type="molecule type" value="Genomic_DNA"/>
</dbReference>
<name>A0A2M6WJS5_9BACT</name>